<reference evidence="1" key="1">
    <citation type="submission" date="2014-11" db="EMBL/GenBank/DDBJ databases">
        <authorList>
            <person name="Amaro Gonzalez C."/>
        </authorList>
    </citation>
    <scope>NUCLEOTIDE SEQUENCE</scope>
</reference>
<evidence type="ECO:0000313" key="1">
    <source>
        <dbReference type="EMBL" id="JAI01852.1"/>
    </source>
</evidence>
<dbReference type="EMBL" id="GBXM01006726">
    <property type="protein sequence ID" value="JAI01852.1"/>
    <property type="molecule type" value="Transcribed_RNA"/>
</dbReference>
<protein>
    <submittedName>
        <fullName evidence="1">Uncharacterized protein</fullName>
    </submittedName>
</protein>
<proteinExistence type="predicted"/>
<sequence length="50" mass="5661">MGYIRSEGSCRPESFRTPCNASGWDSISIGKQLRAIIYFFFTLFGELNGH</sequence>
<organism evidence="1">
    <name type="scientific">Anguilla anguilla</name>
    <name type="common">European freshwater eel</name>
    <name type="synonym">Muraena anguilla</name>
    <dbReference type="NCBI Taxonomy" id="7936"/>
    <lineage>
        <taxon>Eukaryota</taxon>
        <taxon>Metazoa</taxon>
        <taxon>Chordata</taxon>
        <taxon>Craniata</taxon>
        <taxon>Vertebrata</taxon>
        <taxon>Euteleostomi</taxon>
        <taxon>Actinopterygii</taxon>
        <taxon>Neopterygii</taxon>
        <taxon>Teleostei</taxon>
        <taxon>Anguilliformes</taxon>
        <taxon>Anguillidae</taxon>
        <taxon>Anguilla</taxon>
    </lineage>
</organism>
<reference evidence="1" key="2">
    <citation type="journal article" date="2015" name="Fish Shellfish Immunol.">
        <title>Early steps in the European eel (Anguilla anguilla)-Vibrio vulnificus interaction in the gills: Role of the RtxA13 toxin.</title>
        <authorList>
            <person name="Callol A."/>
            <person name="Pajuelo D."/>
            <person name="Ebbesson L."/>
            <person name="Teles M."/>
            <person name="MacKenzie S."/>
            <person name="Amaro C."/>
        </authorList>
    </citation>
    <scope>NUCLEOTIDE SEQUENCE</scope>
</reference>
<name>A0A0E9XHF0_ANGAN</name>
<accession>A0A0E9XHF0</accession>
<dbReference type="AlphaFoldDB" id="A0A0E9XHF0"/>